<dbReference type="SMART" id="SM00360">
    <property type="entry name" value="RRM"/>
    <property type="match status" value="2"/>
</dbReference>
<dbReference type="GO" id="GO:0003729">
    <property type="term" value="F:mRNA binding"/>
    <property type="evidence" value="ECO:0007669"/>
    <property type="project" value="TreeGrafter"/>
</dbReference>
<proteinExistence type="predicted"/>
<feature type="compositionally biased region" description="Basic and acidic residues" evidence="3">
    <location>
        <begin position="264"/>
        <end position="276"/>
    </location>
</feature>
<comment type="caution">
    <text evidence="5">The sequence shown here is derived from an EMBL/GenBank/DDBJ whole genome shotgun (WGS) entry which is preliminary data.</text>
</comment>
<keyword evidence="6" id="KW-1185">Reference proteome</keyword>
<dbReference type="InterPro" id="IPR000504">
    <property type="entry name" value="RRM_dom"/>
</dbReference>
<protein>
    <recommendedName>
        <fullName evidence="4">RRM domain-containing protein</fullName>
    </recommendedName>
</protein>
<feature type="domain" description="RRM" evidence="4">
    <location>
        <begin position="180"/>
        <end position="259"/>
    </location>
</feature>
<dbReference type="InterPro" id="IPR050502">
    <property type="entry name" value="Euk_RNA-bind_prot"/>
</dbReference>
<evidence type="ECO:0000313" key="5">
    <source>
        <dbReference type="EMBL" id="GKV09400.1"/>
    </source>
</evidence>
<dbReference type="Pfam" id="PF00076">
    <property type="entry name" value="RRM_1"/>
    <property type="match status" value="2"/>
</dbReference>
<dbReference type="AlphaFoldDB" id="A0AAV5JG64"/>
<evidence type="ECO:0000256" key="1">
    <source>
        <dbReference type="ARBA" id="ARBA00022884"/>
    </source>
</evidence>
<sequence length="291" mass="32636">MAQVRLPRQSPLLSLQNLHSQSSRHHRNSTISFFCSPLSHTLSYTFPIKARNFSCFVVHFSTTTQNPVVQLQSEGETQEQEEFSRTRLIAQNVPWTCTPEDIRSLFEKHGSVLDVELSMYNKTNNRGLAFVTMGSPEEALEALTKLNLSEFEGRVLRLNFAKHRRKKPATSVSPKPAIAFNLFVANLSYEARAKHLREFFSSEGANVVSAEVIFHDNPRKSSGYGFVSFKSKKEAEAALSAFQGKVFMGRPIRVARGRQFVKAQSEEGSKSDDKSIELNSGSEPVDTSDEV</sequence>
<dbReference type="InterPro" id="IPR012677">
    <property type="entry name" value="Nucleotide-bd_a/b_plait_sf"/>
</dbReference>
<dbReference type="PROSITE" id="PS50102">
    <property type="entry name" value="RRM"/>
    <property type="match status" value="2"/>
</dbReference>
<dbReference type="EMBL" id="BPVZ01000030">
    <property type="protein sequence ID" value="GKV09400.1"/>
    <property type="molecule type" value="Genomic_DNA"/>
</dbReference>
<dbReference type="InterPro" id="IPR035979">
    <property type="entry name" value="RBD_domain_sf"/>
</dbReference>
<gene>
    <name evidence="5" type="ORF">SLEP1_g20908</name>
</gene>
<evidence type="ECO:0000256" key="2">
    <source>
        <dbReference type="PROSITE-ProRule" id="PRU00176"/>
    </source>
</evidence>
<reference evidence="5 6" key="1">
    <citation type="journal article" date="2021" name="Commun. Biol.">
        <title>The genome of Shorea leprosula (Dipterocarpaceae) highlights the ecological relevance of drought in aseasonal tropical rainforests.</title>
        <authorList>
            <person name="Ng K.K.S."/>
            <person name="Kobayashi M.J."/>
            <person name="Fawcett J.A."/>
            <person name="Hatakeyama M."/>
            <person name="Paape T."/>
            <person name="Ng C.H."/>
            <person name="Ang C.C."/>
            <person name="Tnah L.H."/>
            <person name="Lee C.T."/>
            <person name="Nishiyama T."/>
            <person name="Sese J."/>
            <person name="O'Brien M.J."/>
            <person name="Copetti D."/>
            <person name="Mohd Noor M.I."/>
            <person name="Ong R.C."/>
            <person name="Putra M."/>
            <person name="Sireger I.Z."/>
            <person name="Indrioko S."/>
            <person name="Kosugi Y."/>
            <person name="Izuno A."/>
            <person name="Isagi Y."/>
            <person name="Lee S.L."/>
            <person name="Shimizu K.K."/>
        </authorList>
    </citation>
    <scope>NUCLEOTIDE SEQUENCE [LARGE SCALE GENOMIC DNA]</scope>
    <source>
        <strain evidence="5">214</strain>
    </source>
</reference>
<dbReference type="PANTHER" id="PTHR48025">
    <property type="entry name" value="OS02G0815200 PROTEIN"/>
    <property type="match status" value="1"/>
</dbReference>
<dbReference type="Proteomes" id="UP001054252">
    <property type="component" value="Unassembled WGS sequence"/>
</dbReference>
<evidence type="ECO:0000313" key="6">
    <source>
        <dbReference type="Proteomes" id="UP001054252"/>
    </source>
</evidence>
<feature type="domain" description="RRM" evidence="4">
    <location>
        <begin position="86"/>
        <end position="163"/>
    </location>
</feature>
<dbReference type="PANTHER" id="PTHR48025:SF17">
    <property type="entry name" value="28 KDA RIBONUCLEOPROTEIN, CHLOROPLASTIC"/>
    <property type="match status" value="1"/>
</dbReference>
<dbReference type="GO" id="GO:1901259">
    <property type="term" value="P:chloroplast rRNA processing"/>
    <property type="evidence" value="ECO:0007669"/>
    <property type="project" value="TreeGrafter"/>
</dbReference>
<dbReference type="GO" id="GO:0009535">
    <property type="term" value="C:chloroplast thylakoid membrane"/>
    <property type="evidence" value="ECO:0007669"/>
    <property type="project" value="TreeGrafter"/>
</dbReference>
<name>A0AAV5JG64_9ROSI</name>
<dbReference type="Gene3D" id="3.30.70.330">
    <property type="match status" value="2"/>
</dbReference>
<keyword evidence="1 2" id="KW-0694">RNA-binding</keyword>
<accession>A0AAV5JG64</accession>
<evidence type="ECO:0000256" key="3">
    <source>
        <dbReference type="SAM" id="MobiDB-lite"/>
    </source>
</evidence>
<dbReference type="SUPFAM" id="SSF54928">
    <property type="entry name" value="RNA-binding domain, RBD"/>
    <property type="match status" value="2"/>
</dbReference>
<evidence type="ECO:0000259" key="4">
    <source>
        <dbReference type="PROSITE" id="PS50102"/>
    </source>
</evidence>
<feature type="region of interest" description="Disordered" evidence="3">
    <location>
        <begin position="261"/>
        <end position="291"/>
    </location>
</feature>
<organism evidence="5 6">
    <name type="scientific">Rubroshorea leprosula</name>
    <dbReference type="NCBI Taxonomy" id="152421"/>
    <lineage>
        <taxon>Eukaryota</taxon>
        <taxon>Viridiplantae</taxon>
        <taxon>Streptophyta</taxon>
        <taxon>Embryophyta</taxon>
        <taxon>Tracheophyta</taxon>
        <taxon>Spermatophyta</taxon>
        <taxon>Magnoliopsida</taxon>
        <taxon>eudicotyledons</taxon>
        <taxon>Gunneridae</taxon>
        <taxon>Pentapetalae</taxon>
        <taxon>rosids</taxon>
        <taxon>malvids</taxon>
        <taxon>Malvales</taxon>
        <taxon>Dipterocarpaceae</taxon>
        <taxon>Rubroshorea</taxon>
    </lineage>
</organism>